<evidence type="ECO:0000313" key="3">
    <source>
        <dbReference type="EMBL" id="MDN4592709.1"/>
    </source>
</evidence>
<accession>A0ABT8IKM5</accession>
<protein>
    <submittedName>
        <fullName evidence="3">Uncharacterized protein</fullName>
    </submittedName>
</protein>
<keyword evidence="2" id="KW-0812">Transmembrane</keyword>
<organism evidence="3 4">
    <name type="scientific">Polycladomyces subterraneus</name>
    <dbReference type="NCBI Taxonomy" id="1016997"/>
    <lineage>
        <taxon>Bacteria</taxon>
        <taxon>Bacillati</taxon>
        <taxon>Bacillota</taxon>
        <taxon>Bacilli</taxon>
        <taxon>Bacillales</taxon>
        <taxon>Thermoactinomycetaceae</taxon>
        <taxon>Polycladomyces</taxon>
    </lineage>
</organism>
<feature type="compositionally biased region" description="Basic residues" evidence="1">
    <location>
        <begin position="201"/>
        <end position="211"/>
    </location>
</feature>
<name>A0ABT8IKM5_9BACL</name>
<evidence type="ECO:0000256" key="1">
    <source>
        <dbReference type="SAM" id="MobiDB-lite"/>
    </source>
</evidence>
<feature type="region of interest" description="Disordered" evidence="1">
    <location>
        <begin position="110"/>
        <end position="211"/>
    </location>
</feature>
<reference evidence="3" key="1">
    <citation type="submission" date="2022-08" db="EMBL/GenBank/DDBJ databases">
        <title>Polycladomyces zharkentsis sp. nov., a novel thermophilic CMC and starch-degrading bacterium isolated from a geothermal spring in Kazakhstan.</title>
        <authorList>
            <person name="Mashzhan A."/>
            <person name="Kistaubaeva A."/>
            <person name="Javier-Lopez R."/>
            <person name="Birkeland N.-K."/>
        </authorList>
    </citation>
    <scope>NUCLEOTIDE SEQUENCE</scope>
    <source>
        <strain evidence="3">KSR 13</strain>
    </source>
</reference>
<dbReference type="RefSeq" id="WP_301237432.1">
    <property type="nucleotide sequence ID" value="NZ_JANRHH010000013.1"/>
</dbReference>
<dbReference type="Proteomes" id="UP001174196">
    <property type="component" value="Unassembled WGS sequence"/>
</dbReference>
<feature type="compositionally biased region" description="Acidic residues" evidence="1">
    <location>
        <begin position="152"/>
        <end position="168"/>
    </location>
</feature>
<dbReference type="EMBL" id="JANRHH010000013">
    <property type="protein sequence ID" value="MDN4592709.1"/>
    <property type="molecule type" value="Genomic_DNA"/>
</dbReference>
<feature type="transmembrane region" description="Helical" evidence="2">
    <location>
        <begin position="20"/>
        <end position="39"/>
    </location>
</feature>
<comment type="caution">
    <text evidence="3">The sequence shown here is derived from an EMBL/GenBank/DDBJ whole genome shotgun (WGS) entry which is preliminary data.</text>
</comment>
<feature type="compositionally biased region" description="Basic and acidic residues" evidence="1">
    <location>
        <begin position="127"/>
        <end position="151"/>
    </location>
</feature>
<proteinExistence type="predicted"/>
<sequence length="211" mass="25003">MMVWLHAMLLEGFLSVIPAYVWIILAVVIIGAVVGSIWLSRVRGKEVEELERMFQRDTEDIDFTEFSILERRAKREEQKRKELKDLEPRYRPKFDEEEEEKRGVLGWLKKGKKDDEPEEEVNWEPPSFKEEEKDKSDHVLVDPEIQRQKEQETEEWEEESGEQEENEQEPAKIPFKPSWLKEKDPAAKSGNPYDSESKLPPRGKRKKNHGE</sequence>
<gene>
    <name evidence="3" type="ORF">NWF35_02045</name>
</gene>
<keyword evidence="2" id="KW-1133">Transmembrane helix</keyword>
<keyword evidence="2" id="KW-0472">Membrane</keyword>
<evidence type="ECO:0000313" key="4">
    <source>
        <dbReference type="Proteomes" id="UP001174196"/>
    </source>
</evidence>
<keyword evidence="4" id="KW-1185">Reference proteome</keyword>
<evidence type="ECO:0000256" key="2">
    <source>
        <dbReference type="SAM" id="Phobius"/>
    </source>
</evidence>